<evidence type="ECO:0000313" key="2">
    <source>
        <dbReference type="Proteomes" id="UP000516645"/>
    </source>
</evidence>
<organism evidence="1 2">
    <name type="scientific">Gordonia phage Clown</name>
    <dbReference type="NCBI Taxonomy" id="2759393"/>
    <lineage>
        <taxon>Viruses</taxon>
        <taxon>Duplodnaviria</taxon>
        <taxon>Heunggongvirae</taxon>
        <taxon>Uroviricota</taxon>
        <taxon>Caudoviricetes</taxon>
        <taxon>Stackebrandtviridae</taxon>
        <taxon>Frickvirinae</taxon>
        <taxon>Clownvirus</taxon>
        <taxon>Clownvirus clown</taxon>
    </lineage>
</organism>
<protein>
    <submittedName>
        <fullName evidence="1">Uncharacterized protein</fullName>
    </submittedName>
</protein>
<dbReference type="EMBL" id="MT771343">
    <property type="protein sequence ID" value="QOC56079.1"/>
    <property type="molecule type" value="Genomic_DNA"/>
</dbReference>
<dbReference type="KEGG" id="vg:65128411"/>
<proteinExistence type="predicted"/>
<keyword evidence="2" id="KW-1185">Reference proteome</keyword>
<dbReference type="RefSeq" id="YP_010110121.1">
    <property type="nucleotide sequence ID" value="NC_055867.1"/>
</dbReference>
<reference evidence="1 2" key="1">
    <citation type="submission" date="2020-07" db="EMBL/GenBank/DDBJ databases">
        <authorList>
            <person name="Bortz R.L."/>
            <person name="Bai C."/>
            <person name="Brody A."/>
            <person name="Douse D."/>
            <person name="Feder N.M."/>
            <person name="Fischer E."/>
            <person name="Kim I."/>
            <person name="Kornbau S."/>
            <person name="Malek C.E."/>
            <person name="Menendez J.A."/>
            <person name="Moore R.J."/>
            <person name="Pinkovsky V.I."/>
            <person name="Raghavan D."/>
            <person name="Reznik A.S."/>
            <person name="Sciarra A.R."/>
            <person name="Starinsky S.F."/>
            <person name="Vaughan O."/>
            <person name="Walker S.E."/>
            <person name="Wiemann J."/>
            <person name="Butela K.A."/>
            <person name="Garlena R.A."/>
            <person name="Russell D.A."/>
            <person name="Pope W.H."/>
            <person name="Jacobs-Sera D."/>
            <person name="Hatfull G.F."/>
        </authorList>
    </citation>
    <scope>NUCLEOTIDE SEQUENCE [LARGE SCALE GENOMIC DNA]</scope>
</reference>
<name>A0A7L7STP4_9CAUD</name>
<dbReference type="GeneID" id="65128411"/>
<evidence type="ECO:0000313" key="1">
    <source>
        <dbReference type="EMBL" id="QOC56079.1"/>
    </source>
</evidence>
<sequence>MFHRTRGRHRLTVRRREPRYLTVGPRSLTEHVGDAALTWIMAVPKRTRPRPWVIPDSTANLADLLDGPVGVEIDGVVHIVEPYEPPADSPYARMIRMLDDMQPTIRQLTQEI</sequence>
<dbReference type="Proteomes" id="UP000516645">
    <property type="component" value="Segment"/>
</dbReference>
<gene>
    <name evidence="1" type="primary">81</name>
    <name evidence="1" type="ORF">SEA_CLOWN_81</name>
</gene>
<accession>A0A7L7STP4</accession>